<dbReference type="Pfam" id="PF00018">
    <property type="entry name" value="SH3_1"/>
    <property type="match status" value="2"/>
</dbReference>
<dbReference type="InterPro" id="IPR013761">
    <property type="entry name" value="SAM/pointed_sf"/>
</dbReference>
<dbReference type="GO" id="GO:0005634">
    <property type="term" value="C:nucleus"/>
    <property type="evidence" value="ECO:0007669"/>
    <property type="project" value="EnsemblFungi"/>
</dbReference>
<dbReference type="Proteomes" id="UP000095023">
    <property type="component" value="Unassembled WGS sequence"/>
</dbReference>
<dbReference type="PANTHER" id="PTHR15735:SF19">
    <property type="entry name" value="ACTIN CYTOSKELETON-REGULATORY COMPLEX PROTEIN SLA1"/>
    <property type="match status" value="1"/>
</dbReference>
<dbReference type="Pfam" id="PF14604">
    <property type="entry name" value="SH3_9"/>
    <property type="match status" value="1"/>
</dbReference>
<dbReference type="Gene3D" id="1.10.150.50">
    <property type="entry name" value="Transcription Factor, Ets-1"/>
    <property type="match status" value="1"/>
</dbReference>
<feature type="compositionally biased region" description="Acidic residues" evidence="8">
    <location>
        <begin position="185"/>
        <end position="198"/>
    </location>
</feature>
<dbReference type="Pfam" id="PF24081">
    <property type="entry name" value="PH_SLA1"/>
    <property type="match status" value="1"/>
</dbReference>
<dbReference type="GO" id="GO:0140224">
    <property type="term" value="C:SLAC complex"/>
    <property type="evidence" value="ECO:0007669"/>
    <property type="project" value="EnsemblFungi"/>
</dbReference>
<feature type="region of interest" description="Disordered" evidence="8">
    <location>
        <begin position="977"/>
        <end position="1020"/>
    </location>
</feature>
<dbReference type="CDD" id="cd11775">
    <property type="entry name" value="SH3_Sla1p_3"/>
    <property type="match status" value="1"/>
</dbReference>
<evidence type="ECO:0000256" key="6">
    <source>
        <dbReference type="ARBA" id="ARBA00023136"/>
    </source>
</evidence>
<keyword evidence="5" id="KW-1003">Cell membrane</keyword>
<keyword evidence="11" id="KW-1185">Reference proteome</keyword>
<sequence>MPTPFLGVYTVLYDYEPNTDQELPLSAGDLLYILEISEEDEWWTAKKHAPAGQDEPQGLVPSNYIQPAPVIATATVLYDYTPQTEEELAIQETQQLNVYDTSDPDWVLVGSSDNEYGFAPANYLEISDTIPAPESNGTSISITPAAPVSAAAPDPTDTPSSALAAISSAVASSAHARQSRASYEEKDDYENAEDDDEPPYLPPRDASTAAVASRTHDDVSDDDDQDADLPPPKPSRPTDTDHEPSADFYSWDVQEIDSKGRKTKAKFGFGNNSVIFSPEAKNKAPQQWSISNIVYYNSEKKHVFIDLKHPTASLELHAGTKDAAEEIIQTIRTLVSEAKPKALDEVLNAANSGRYRVGEILYDFDAQSSDELSAREGDKVFIIDSSKSDEWWMVKNSLTGKQGVVPASYVTIIKTPKPEKKPSTTVPYADELERELDHSTSRASRRKSHQKKSSSERHSPSKPSKARDHHDSASESHSNNKNSKVDGYPDPNTLREWTDRTGTFRVDAAFLGYQDGLFHLHKKNGVKIAVPKEKLSTPDIEYVERITGQSVISTRNSPIKAQFTASRSNSGVSPVKVGPPPQTTRPPADGYDWFDFFLSCGVDVSNCQRYALSFERDRMDEAILPDIDNSVLRTLGLKEGDIIRVMKVLDKRFNRTKQDEKETKESLFSGPNGQLKNNTGKERTKSESSSPLSTANPTGGTNAPPSPKKSTAADAIALDTMKKLNLLDDTVAPTPSPKTVPQLTGSMRDLAGLQPPSGISAVPTGQSTSSLPPPLIPTKTASSPLTMQKTQPLASQYTSSVPSTAMSLPLQQPAPTQPLQSPFTGYSGIIPQNTQGAIVNGLQQPQPTGYVPQGTMNMQYTGMQPGRGMSVPAVTGGGLYNGSRMNSMPMISPPVVSPNMAMGMPVQQTGMMGAPLQQTGMMGAPPLSYGMQPTMTGMVPNMTGYANGMTQPVNYTLPPAMVPQTTGAPVLSAPARPLQQQKTGPMPNVSFGTKPPPLKPQNTGQRANLAAASAENPFGF</sequence>
<feature type="compositionally biased region" description="Basic and acidic residues" evidence="8">
    <location>
        <begin position="453"/>
        <end position="474"/>
    </location>
</feature>
<dbReference type="GO" id="GO:0006897">
    <property type="term" value="P:endocytosis"/>
    <property type="evidence" value="ECO:0007669"/>
    <property type="project" value="EnsemblFungi"/>
</dbReference>
<evidence type="ECO:0000256" key="7">
    <source>
        <dbReference type="PROSITE-ProRule" id="PRU00192"/>
    </source>
</evidence>
<feature type="compositionally biased region" description="Polar residues" evidence="8">
    <location>
        <begin position="687"/>
        <end position="703"/>
    </location>
</feature>
<evidence type="ECO:0000256" key="8">
    <source>
        <dbReference type="SAM" id="MobiDB-lite"/>
    </source>
</evidence>
<dbReference type="PROSITE" id="PS50002">
    <property type="entry name" value="SH3"/>
    <property type="match status" value="3"/>
</dbReference>
<dbReference type="GO" id="GO:0140312">
    <property type="term" value="F:cargo adaptor activity"/>
    <property type="evidence" value="ECO:0007669"/>
    <property type="project" value="EnsemblFungi"/>
</dbReference>
<evidence type="ECO:0000256" key="4">
    <source>
        <dbReference type="ARBA" id="ARBA00022443"/>
    </source>
</evidence>
<evidence type="ECO:0000256" key="3">
    <source>
        <dbReference type="ARBA" id="ARBA00020357"/>
    </source>
</evidence>
<dbReference type="GO" id="GO:0042802">
    <property type="term" value="F:identical protein binding"/>
    <property type="evidence" value="ECO:0007669"/>
    <property type="project" value="EnsemblFungi"/>
</dbReference>
<evidence type="ECO:0000256" key="1">
    <source>
        <dbReference type="ARBA" id="ARBA00004236"/>
    </source>
</evidence>
<feature type="compositionally biased region" description="Polar residues" evidence="8">
    <location>
        <begin position="669"/>
        <end position="678"/>
    </location>
</feature>
<reference evidence="11" key="1">
    <citation type="submission" date="2016-02" db="EMBL/GenBank/DDBJ databases">
        <title>Comparative genomics of biotechnologically important yeasts.</title>
        <authorList>
            <consortium name="DOE Joint Genome Institute"/>
            <person name="Riley R."/>
            <person name="Haridas S."/>
            <person name="Wolfe K.H."/>
            <person name="Lopes M.R."/>
            <person name="Hittinger C.T."/>
            <person name="Goker M."/>
            <person name="Salamov A."/>
            <person name="Wisecaver J."/>
            <person name="Long T.M."/>
            <person name="Aerts A.L."/>
            <person name="Barry K."/>
            <person name="Choi C."/>
            <person name="Clum A."/>
            <person name="Coughlan A.Y."/>
            <person name="Deshpande S."/>
            <person name="Douglass A.P."/>
            <person name="Hanson S.J."/>
            <person name="Klenk H.-P."/>
            <person name="Labutti K."/>
            <person name="Lapidus A."/>
            <person name="Lindquist E."/>
            <person name="Lipzen A."/>
            <person name="Meier-Kolthoff J.P."/>
            <person name="Ohm R.A."/>
            <person name="Otillar R.P."/>
            <person name="Pangilinan J."/>
            <person name="Peng Y."/>
            <person name="Rokas A."/>
            <person name="Rosa C.A."/>
            <person name="Scheuner C."/>
            <person name="Sibirny A.A."/>
            <person name="Slot J.C."/>
            <person name="Stielow J.B."/>
            <person name="Sun H."/>
            <person name="Kurtzman C.P."/>
            <person name="Blackwell M."/>
            <person name="Jeffries T.W."/>
            <person name="Grigoriev I.V."/>
        </authorList>
    </citation>
    <scope>NUCLEOTIDE SEQUENCE [LARGE SCALE GENOMIC DNA]</scope>
    <source>
        <strain evidence="11">NRRL Y-17796</strain>
    </source>
</reference>
<dbReference type="OrthoDB" id="26539at2759"/>
<comment type="similarity">
    <text evidence="2">Belongs to the SLA1 family.</text>
</comment>
<dbReference type="GO" id="GO:0008092">
    <property type="term" value="F:cytoskeletal protein binding"/>
    <property type="evidence" value="ECO:0007669"/>
    <property type="project" value="InterPro"/>
</dbReference>
<dbReference type="EMBL" id="KV453842">
    <property type="protein sequence ID" value="ODV91322.1"/>
    <property type="molecule type" value="Genomic_DNA"/>
</dbReference>
<dbReference type="InterPro" id="IPR001452">
    <property type="entry name" value="SH3_domain"/>
</dbReference>
<dbReference type="GO" id="GO:0034316">
    <property type="term" value="P:negative regulation of Arp2/3 complex-mediated actin nucleation"/>
    <property type="evidence" value="ECO:0007669"/>
    <property type="project" value="EnsemblFungi"/>
</dbReference>
<dbReference type="GO" id="GO:0030833">
    <property type="term" value="P:regulation of actin filament polymerization"/>
    <property type="evidence" value="ECO:0007669"/>
    <property type="project" value="TreeGrafter"/>
</dbReference>
<dbReference type="GO" id="GO:0000147">
    <property type="term" value="P:actin cortical patch assembly"/>
    <property type="evidence" value="ECO:0007669"/>
    <property type="project" value="EnsemblFungi"/>
</dbReference>
<dbReference type="InterPro" id="IPR035821">
    <property type="entry name" value="Sla1_SH3_3"/>
</dbReference>
<dbReference type="GO" id="GO:0071555">
    <property type="term" value="P:cell wall organization"/>
    <property type="evidence" value="ECO:0007669"/>
    <property type="project" value="EnsemblFungi"/>
</dbReference>
<keyword evidence="6" id="KW-0472">Membrane</keyword>
<gene>
    <name evidence="10" type="ORF">CANCADRAFT_44921</name>
</gene>
<dbReference type="InterPro" id="IPR007131">
    <property type="entry name" value="SHD1"/>
</dbReference>
<feature type="region of interest" description="Disordered" evidence="8">
    <location>
        <begin position="416"/>
        <end position="494"/>
    </location>
</feature>
<dbReference type="GO" id="GO:0030479">
    <property type="term" value="C:actin cortical patch"/>
    <property type="evidence" value="ECO:0007669"/>
    <property type="project" value="EnsemblFungi"/>
</dbReference>
<comment type="subcellular location">
    <subcellularLocation>
        <location evidence="1">Cell membrane</location>
    </subcellularLocation>
</comment>
<evidence type="ECO:0000256" key="5">
    <source>
        <dbReference type="ARBA" id="ARBA00022475"/>
    </source>
</evidence>
<accession>A0A1E4THT9</accession>
<feature type="compositionally biased region" description="Basic residues" evidence="8">
    <location>
        <begin position="443"/>
        <end position="452"/>
    </location>
</feature>
<dbReference type="GO" id="GO:1990964">
    <property type="term" value="C:actin cytoskeleton-regulatory complex"/>
    <property type="evidence" value="ECO:0007669"/>
    <property type="project" value="EnsemblFungi"/>
</dbReference>
<dbReference type="InterPro" id="IPR056996">
    <property type="entry name" value="PH_SLA1"/>
</dbReference>
<dbReference type="GO" id="GO:0005886">
    <property type="term" value="C:plasma membrane"/>
    <property type="evidence" value="ECO:0007669"/>
    <property type="project" value="UniProtKB-SubCell"/>
</dbReference>
<dbReference type="GO" id="GO:0043130">
    <property type="term" value="F:ubiquitin binding"/>
    <property type="evidence" value="ECO:0007669"/>
    <property type="project" value="EnsemblFungi"/>
</dbReference>
<name>A0A1E4THT9_9ASCO</name>
<dbReference type="Gene3D" id="2.30.30.40">
    <property type="entry name" value="SH3 Domains"/>
    <property type="match status" value="3"/>
</dbReference>
<dbReference type="GO" id="GO:0008289">
    <property type="term" value="F:lipid binding"/>
    <property type="evidence" value="ECO:0007669"/>
    <property type="project" value="EnsemblFungi"/>
</dbReference>
<dbReference type="CDD" id="cd09532">
    <property type="entry name" value="SAM_SLA1_fungal"/>
    <property type="match status" value="1"/>
</dbReference>
<proteinExistence type="inferred from homology"/>
<evidence type="ECO:0000313" key="10">
    <source>
        <dbReference type="EMBL" id="ODV91322.1"/>
    </source>
</evidence>
<dbReference type="PRINTS" id="PR00452">
    <property type="entry name" value="SH3DOMAIN"/>
</dbReference>
<evidence type="ECO:0000313" key="11">
    <source>
        <dbReference type="Proteomes" id="UP000095023"/>
    </source>
</evidence>
<dbReference type="PANTHER" id="PTHR15735">
    <property type="entry name" value="FCH AND DOUBLE SH3 DOMAINS PROTEIN"/>
    <property type="match status" value="1"/>
</dbReference>
<dbReference type="Pfam" id="PF03983">
    <property type="entry name" value="SHD1"/>
    <property type="match status" value="1"/>
</dbReference>
<feature type="region of interest" description="Disordered" evidence="8">
    <location>
        <begin position="173"/>
        <end position="252"/>
    </location>
</feature>
<feature type="domain" description="SH3" evidence="9">
    <location>
        <begin position="353"/>
        <end position="415"/>
    </location>
</feature>
<dbReference type="AlphaFoldDB" id="A0A1E4THT9"/>
<organism evidence="10 11">
    <name type="scientific">Tortispora caseinolytica NRRL Y-17796</name>
    <dbReference type="NCBI Taxonomy" id="767744"/>
    <lineage>
        <taxon>Eukaryota</taxon>
        <taxon>Fungi</taxon>
        <taxon>Dikarya</taxon>
        <taxon>Ascomycota</taxon>
        <taxon>Saccharomycotina</taxon>
        <taxon>Trigonopsidomycetes</taxon>
        <taxon>Trigonopsidales</taxon>
        <taxon>Trigonopsidaceae</taxon>
        <taxon>Tortispora</taxon>
    </lineage>
</organism>
<dbReference type="SMART" id="SM00326">
    <property type="entry name" value="SH3"/>
    <property type="match status" value="3"/>
</dbReference>
<protein>
    <recommendedName>
        <fullName evidence="3">Actin cytoskeleton-regulatory complex protein SLA1</fullName>
    </recommendedName>
</protein>
<dbReference type="InterPro" id="IPR036028">
    <property type="entry name" value="SH3-like_dom_sf"/>
</dbReference>
<feature type="compositionally biased region" description="Basic and acidic residues" evidence="8">
    <location>
        <begin position="236"/>
        <end position="245"/>
    </location>
</feature>
<dbReference type="SUPFAM" id="SSF50044">
    <property type="entry name" value="SH3-domain"/>
    <property type="match status" value="3"/>
</dbReference>
<evidence type="ECO:0000256" key="2">
    <source>
        <dbReference type="ARBA" id="ARBA00007948"/>
    </source>
</evidence>
<evidence type="ECO:0000259" key="9">
    <source>
        <dbReference type="PROSITE" id="PS50002"/>
    </source>
</evidence>
<feature type="domain" description="SH3" evidence="9">
    <location>
        <begin position="4"/>
        <end position="70"/>
    </location>
</feature>
<feature type="region of interest" description="Disordered" evidence="8">
    <location>
        <begin position="657"/>
        <end position="711"/>
    </location>
</feature>
<feature type="domain" description="SH3" evidence="9">
    <location>
        <begin position="71"/>
        <end position="129"/>
    </location>
</feature>
<dbReference type="Gene3D" id="2.30.30.700">
    <property type="entry name" value="SLA1 homology domain 1"/>
    <property type="match status" value="1"/>
</dbReference>
<keyword evidence="4 7" id="KW-0728">SH3 domain</keyword>